<accession>A0A7S1MG11</accession>
<name>A0A7S1MG11_NEODS</name>
<organism evidence="7">
    <name type="scientific">Neobodo designis</name>
    <name type="common">Flagellated protozoan</name>
    <name type="synonym">Bodo designis</name>
    <dbReference type="NCBI Taxonomy" id="312471"/>
    <lineage>
        <taxon>Eukaryota</taxon>
        <taxon>Discoba</taxon>
        <taxon>Euglenozoa</taxon>
        <taxon>Kinetoplastea</taxon>
        <taxon>Metakinetoplastina</taxon>
        <taxon>Neobodonida</taxon>
        <taxon>Neobodo</taxon>
    </lineage>
</organism>
<reference evidence="7" key="1">
    <citation type="submission" date="2021-01" db="EMBL/GenBank/DDBJ databases">
        <authorList>
            <person name="Corre E."/>
            <person name="Pelletier E."/>
            <person name="Niang G."/>
            <person name="Scheremetjew M."/>
            <person name="Finn R."/>
            <person name="Kale V."/>
            <person name="Holt S."/>
            <person name="Cochrane G."/>
            <person name="Meng A."/>
            <person name="Brown T."/>
            <person name="Cohen L."/>
        </authorList>
    </citation>
    <scope>NUCLEOTIDE SEQUENCE</scope>
    <source>
        <strain evidence="7">CCAP 1951/1</strain>
    </source>
</reference>
<evidence type="ECO:0000313" key="7">
    <source>
        <dbReference type="EMBL" id="CAD9130679.1"/>
    </source>
</evidence>
<dbReference type="GO" id="GO:0005789">
    <property type="term" value="C:endoplasmic reticulum membrane"/>
    <property type="evidence" value="ECO:0007669"/>
    <property type="project" value="TreeGrafter"/>
</dbReference>
<dbReference type="InterPro" id="IPR007277">
    <property type="entry name" value="Svp26/Tex261"/>
</dbReference>
<evidence type="ECO:0000256" key="5">
    <source>
        <dbReference type="ARBA" id="ARBA00023136"/>
    </source>
</evidence>
<dbReference type="GO" id="GO:0006888">
    <property type="term" value="P:endoplasmic reticulum to Golgi vesicle-mediated transport"/>
    <property type="evidence" value="ECO:0007669"/>
    <property type="project" value="InterPro"/>
</dbReference>
<dbReference type="PANTHER" id="PTHR13144:SF0">
    <property type="entry name" value="PROTEIN TEX261"/>
    <property type="match status" value="1"/>
</dbReference>
<feature type="transmembrane region" description="Helical" evidence="6">
    <location>
        <begin position="35"/>
        <end position="60"/>
    </location>
</feature>
<evidence type="ECO:0000256" key="6">
    <source>
        <dbReference type="SAM" id="Phobius"/>
    </source>
</evidence>
<sequence>MDYDGHAAFHKESASHSPAAHFFAQHTVEFTAWRLVAAVAFMALVAAATAAASVALAHVADLAETNTAGAKKCLRIACGALAVAHAVVLVFDSVIPWYLSVVSLAAQAAYSRVVAQYPWVESGSPTLVAACVVGLIDSGLWYWYLLFPLDDDHRQPLWAALSFLLVAVWGVPIMLTSTLSISDDSLPGAPSGEAPQGLGAPRRRIALFNWAARAVGARDNRSSKLL</sequence>
<evidence type="ECO:0000256" key="1">
    <source>
        <dbReference type="ARBA" id="ARBA00004141"/>
    </source>
</evidence>
<dbReference type="Pfam" id="PF04148">
    <property type="entry name" value="Erv26"/>
    <property type="match status" value="1"/>
</dbReference>
<dbReference type="GO" id="GO:0000139">
    <property type="term" value="C:Golgi membrane"/>
    <property type="evidence" value="ECO:0007669"/>
    <property type="project" value="TreeGrafter"/>
</dbReference>
<feature type="transmembrane region" description="Helical" evidence="6">
    <location>
        <begin position="127"/>
        <end position="145"/>
    </location>
</feature>
<feature type="transmembrane region" description="Helical" evidence="6">
    <location>
        <begin position="72"/>
        <end position="91"/>
    </location>
</feature>
<protein>
    <submittedName>
        <fullName evidence="7">Uncharacterized protein</fullName>
    </submittedName>
</protein>
<dbReference type="PANTHER" id="PTHR13144">
    <property type="entry name" value="TEX261 PROTEIN"/>
    <property type="match status" value="1"/>
</dbReference>
<comment type="similarity">
    <text evidence="2">Belongs to the SVP26 family.</text>
</comment>
<evidence type="ECO:0000256" key="3">
    <source>
        <dbReference type="ARBA" id="ARBA00022692"/>
    </source>
</evidence>
<keyword evidence="4 6" id="KW-1133">Transmembrane helix</keyword>
<proteinExistence type="inferred from homology"/>
<dbReference type="GO" id="GO:0097020">
    <property type="term" value="F:COPII receptor activity"/>
    <property type="evidence" value="ECO:0007669"/>
    <property type="project" value="InterPro"/>
</dbReference>
<feature type="transmembrane region" description="Helical" evidence="6">
    <location>
        <begin position="157"/>
        <end position="175"/>
    </location>
</feature>
<comment type="subcellular location">
    <subcellularLocation>
        <location evidence="1">Membrane</location>
        <topology evidence="1">Multi-pass membrane protein</topology>
    </subcellularLocation>
</comment>
<dbReference type="GO" id="GO:0030134">
    <property type="term" value="C:COPII-coated ER to Golgi transport vesicle"/>
    <property type="evidence" value="ECO:0007669"/>
    <property type="project" value="TreeGrafter"/>
</dbReference>
<dbReference type="AlphaFoldDB" id="A0A7S1MG11"/>
<dbReference type="EMBL" id="HBGF01033325">
    <property type="protein sequence ID" value="CAD9130679.1"/>
    <property type="molecule type" value="Transcribed_RNA"/>
</dbReference>
<keyword evidence="3 6" id="KW-0812">Transmembrane</keyword>
<evidence type="ECO:0000256" key="2">
    <source>
        <dbReference type="ARBA" id="ARBA00008096"/>
    </source>
</evidence>
<evidence type="ECO:0000256" key="4">
    <source>
        <dbReference type="ARBA" id="ARBA00022989"/>
    </source>
</evidence>
<gene>
    <name evidence="7" type="ORF">NDES1114_LOCUS22309</name>
</gene>
<keyword evidence="5 6" id="KW-0472">Membrane</keyword>